<dbReference type="Gene3D" id="3.40.462.10">
    <property type="entry name" value="FAD-linked oxidases, C-terminal domain"/>
    <property type="match status" value="1"/>
</dbReference>
<dbReference type="InterPro" id="IPR016169">
    <property type="entry name" value="FAD-bd_PCMH_sub2"/>
</dbReference>
<dbReference type="InterPro" id="IPR016164">
    <property type="entry name" value="FAD-linked_Oxase-like_C"/>
</dbReference>
<dbReference type="InterPro" id="IPR006094">
    <property type="entry name" value="Oxid_FAD_bind_N"/>
</dbReference>
<comment type="caution">
    <text evidence="5">The sequence shown here is derived from an EMBL/GenBank/DDBJ whole genome shotgun (WGS) entry which is preliminary data.</text>
</comment>
<dbReference type="InterPro" id="IPR016166">
    <property type="entry name" value="FAD-bd_PCMH"/>
</dbReference>
<evidence type="ECO:0000256" key="1">
    <source>
        <dbReference type="ARBA" id="ARBA00008000"/>
    </source>
</evidence>
<organism evidence="5 6">
    <name type="scientific">Shewanella schlegeliana</name>
    <dbReference type="NCBI Taxonomy" id="190308"/>
    <lineage>
        <taxon>Bacteria</taxon>
        <taxon>Pseudomonadati</taxon>
        <taxon>Pseudomonadota</taxon>
        <taxon>Gammaproteobacteria</taxon>
        <taxon>Alteromonadales</taxon>
        <taxon>Shewanellaceae</taxon>
        <taxon>Shewanella</taxon>
    </lineage>
</organism>
<dbReference type="InterPro" id="IPR036318">
    <property type="entry name" value="FAD-bd_PCMH-like_sf"/>
</dbReference>
<dbReference type="PANTHER" id="PTHR11748">
    <property type="entry name" value="D-LACTATE DEHYDROGENASE"/>
    <property type="match status" value="1"/>
</dbReference>
<keyword evidence="3" id="KW-0274">FAD</keyword>
<accession>A0ABS1SZL8</accession>
<comment type="similarity">
    <text evidence="1">Belongs to the FAD-binding oxidoreductase/transferase type 4 family.</text>
</comment>
<evidence type="ECO:0000256" key="2">
    <source>
        <dbReference type="ARBA" id="ARBA00022630"/>
    </source>
</evidence>
<dbReference type="Gene3D" id="3.30.465.10">
    <property type="match status" value="1"/>
</dbReference>
<evidence type="ECO:0000259" key="4">
    <source>
        <dbReference type="PROSITE" id="PS51387"/>
    </source>
</evidence>
<proteinExistence type="inferred from homology"/>
<evidence type="ECO:0000256" key="3">
    <source>
        <dbReference type="ARBA" id="ARBA00022827"/>
    </source>
</evidence>
<keyword evidence="2" id="KW-0285">Flavoprotein</keyword>
<dbReference type="EMBL" id="JAESVD010000006">
    <property type="protein sequence ID" value="MBL4913976.1"/>
    <property type="molecule type" value="Genomic_DNA"/>
</dbReference>
<name>A0ABS1SZL8_9GAMM</name>
<dbReference type="PROSITE" id="PS51387">
    <property type="entry name" value="FAD_PCMH"/>
    <property type="match status" value="1"/>
</dbReference>
<protein>
    <submittedName>
        <fullName evidence="5">FAD-binding oxidoreductase</fullName>
    </submittedName>
</protein>
<evidence type="ECO:0000313" key="6">
    <source>
        <dbReference type="Proteomes" id="UP000604898"/>
    </source>
</evidence>
<dbReference type="SUPFAM" id="SSF55103">
    <property type="entry name" value="FAD-linked oxidases, C-terminal domain"/>
    <property type="match status" value="1"/>
</dbReference>
<keyword evidence="6" id="KW-1185">Reference proteome</keyword>
<feature type="domain" description="FAD-binding PCMH-type" evidence="4">
    <location>
        <begin position="57"/>
        <end position="250"/>
    </location>
</feature>
<dbReference type="Pfam" id="PF01565">
    <property type="entry name" value="FAD_binding_4"/>
    <property type="match status" value="1"/>
</dbReference>
<reference evidence="5 6" key="1">
    <citation type="submission" date="2021-01" db="EMBL/GenBank/DDBJ databases">
        <title>Genome sequence of Shewanella schlegeliana JCM 11561.</title>
        <authorList>
            <person name="Zhang H."/>
            <person name="Li C."/>
        </authorList>
    </citation>
    <scope>NUCLEOTIDE SEQUENCE [LARGE SCALE GENOMIC DNA]</scope>
    <source>
        <strain evidence="5 6">JCM 11561</strain>
    </source>
</reference>
<dbReference type="RefSeq" id="WP_202722223.1">
    <property type="nucleotide sequence ID" value="NZ_BPEX01000027.1"/>
</dbReference>
<dbReference type="InterPro" id="IPR016170">
    <property type="entry name" value="Cytok_DH_C_sf"/>
</dbReference>
<dbReference type="PANTHER" id="PTHR11748:SF111">
    <property type="entry name" value="D-LACTATE DEHYDROGENASE, MITOCHONDRIAL-RELATED"/>
    <property type="match status" value="1"/>
</dbReference>
<dbReference type="Proteomes" id="UP000604898">
    <property type="component" value="Unassembled WGS sequence"/>
</dbReference>
<gene>
    <name evidence="5" type="ORF">JMA39_12705</name>
</gene>
<dbReference type="SUPFAM" id="SSF56176">
    <property type="entry name" value="FAD-binding/transporter-associated domain-like"/>
    <property type="match status" value="1"/>
</dbReference>
<evidence type="ECO:0000313" key="5">
    <source>
        <dbReference type="EMBL" id="MBL4913976.1"/>
    </source>
</evidence>
<dbReference type="InterPro" id="IPR016167">
    <property type="entry name" value="FAD-bd_PCMH_sub1"/>
</dbReference>
<sequence length="558" mass="62408">MIYNDNRTVKQVLNIESFTEHVSQATAGRVVYYDALQAKSVYGANTIATDRDITGAFIVLPIDGKQSQTAEEENISTILRLAGKYQITLYPISSGNNWGYGSANPVDDVAPCFILDLSKLKRIEINAQLGIVRLQPGVTQQELRQRLDRDNLRLMVPVTGAGPTCSLVGNAIERGYGITPNTDHFAAVTSITAVLADGSVYRSAVHSLDQTAENTVDSCYKWGLGPYLDGLFSQSNLGVVTDMTIRLAPLPECVESFYLFCVDDKALESVATLVRKILKDFPGIVGSINILDCRRMLSMVVQPSKNNHMNDLDYVERLQASHKVYQWTCMGSLYGNHEVVQAVKRQLKKRIKEVSCVNRSVFISTNKLKVASKVFDHLPQQLFSGLRKQLAALQKSTLIMRGVPCDVALPLAYWRNDLAPTSYEALNPARDNCGLLWYAPLIPVSNSKIREFVDMVRSVCPKYGVEPLITMTALRHDCIDSTIPLLFNRRDAEAIKNAKRCLDELFMQGCKRGFVPYRLNVEQQLHFLSADDPHWTLVRKIKQAMDPNNIIAPKRYNP</sequence>
<dbReference type="Gene3D" id="3.30.43.10">
    <property type="entry name" value="Uridine Diphospho-n-acetylenolpyruvylglucosamine Reductase, domain 2"/>
    <property type="match status" value="1"/>
</dbReference>